<keyword evidence="3" id="KW-1185">Reference proteome</keyword>
<dbReference type="EMBL" id="PQIB02000016">
    <property type="protein sequence ID" value="RLM61616.1"/>
    <property type="molecule type" value="Genomic_DNA"/>
</dbReference>
<dbReference type="OrthoDB" id="786390at2759"/>
<organism evidence="2 3">
    <name type="scientific">Panicum miliaceum</name>
    <name type="common">Proso millet</name>
    <name type="synonym">Broomcorn millet</name>
    <dbReference type="NCBI Taxonomy" id="4540"/>
    <lineage>
        <taxon>Eukaryota</taxon>
        <taxon>Viridiplantae</taxon>
        <taxon>Streptophyta</taxon>
        <taxon>Embryophyta</taxon>
        <taxon>Tracheophyta</taxon>
        <taxon>Spermatophyta</taxon>
        <taxon>Magnoliopsida</taxon>
        <taxon>Liliopsida</taxon>
        <taxon>Poales</taxon>
        <taxon>Poaceae</taxon>
        <taxon>PACMAD clade</taxon>
        <taxon>Panicoideae</taxon>
        <taxon>Panicodae</taxon>
        <taxon>Paniceae</taxon>
        <taxon>Panicinae</taxon>
        <taxon>Panicum</taxon>
        <taxon>Panicum sect. Panicum</taxon>
    </lineage>
</organism>
<dbReference type="Gene3D" id="3.40.50.300">
    <property type="entry name" value="P-loop containing nucleotide triphosphate hydrolases"/>
    <property type="match status" value="1"/>
</dbReference>
<dbReference type="AlphaFoldDB" id="A0A3L6PTK0"/>
<evidence type="ECO:0000313" key="3">
    <source>
        <dbReference type="Proteomes" id="UP000275267"/>
    </source>
</evidence>
<dbReference type="Proteomes" id="UP000275267">
    <property type="component" value="Unassembled WGS sequence"/>
</dbReference>
<comment type="caution">
    <text evidence="2">The sequence shown here is derived from an EMBL/GenBank/DDBJ whole genome shotgun (WGS) entry which is preliminary data.</text>
</comment>
<accession>A0A3L6PTK0</accession>
<name>A0A3L6PTK0_PANMI</name>
<dbReference type="GO" id="GO:0043531">
    <property type="term" value="F:ADP binding"/>
    <property type="evidence" value="ECO:0007669"/>
    <property type="project" value="InterPro"/>
</dbReference>
<gene>
    <name evidence="2" type="ORF">C2845_PM14G19920</name>
</gene>
<evidence type="ECO:0000313" key="2">
    <source>
        <dbReference type="EMBL" id="RLM61616.1"/>
    </source>
</evidence>
<dbReference type="SUPFAM" id="SSF52540">
    <property type="entry name" value="P-loop containing nucleoside triphosphate hydrolases"/>
    <property type="match status" value="1"/>
</dbReference>
<dbReference type="InterPro" id="IPR027417">
    <property type="entry name" value="P-loop_NTPase"/>
</dbReference>
<evidence type="ECO:0000259" key="1">
    <source>
        <dbReference type="Pfam" id="PF00931"/>
    </source>
</evidence>
<dbReference type="PANTHER" id="PTHR36766">
    <property type="entry name" value="PLANT BROAD-SPECTRUM MILDEW RESISTANCE PROTEIN RPW8"/>
    <property type="match status" value="1"/>
</dbReference>
<dbReference type="STRING" id="4540.A0A3L6PTK0"/>
<protein>
    <submittedName>
        <fullName evidence="2">Disease resistance protein RGA3</fullName>
    </submittedName>
</protein>
<sequence length="175" mass="20011">MDELVMEMNTFGLVEGTEVLQVLFRQTHSALDESAEIYGRDGDRELVVKLLLDQQDQHIVQVLPIIGMGGLGKTTLAKMVFNDSRVQKHFELKMWYCVSENFEATAIVQSIIELATNKRCDLPDTIELLRGRLQEVLGRKRYLLILDDVWNEEQQKWEDDLKPLLCYSIGGPGSI</sequence>
<dbReference type="PANTHER" id="PTHR36766:SF64">
    <property type="entry name" value="OS12G0206100 PROTEIN"/>
    <property type="match status" value="1"/>
</dbReference>
<proteinExistence type="predicted"/>
<feature type="domain" description="NB-ARC" evidence="1">
    <location>
        <begin position="47"/>
        <end position="158"/>
    </location>
</feature>
<dbReference type="InterPro" id="IPR002182">
    <property type="entry name" value="NB-ARC"/>
</dbReference>
<reference evidence="3" key="1">
    <citation type="journal article" date="2019" name="Nat. Commun.">
        <title>The genome of broomcorn millet.</title>
        <authorList>
            <person name="Zou C."/>
            <person name="Miki D."/>
            <person name="Li D."/>
            <person name="Tang Q."/>
            <person name="Xiao L."/>
            <person name="Rajput S."/>
            <person name="Deng P."/>
            <person name="Jia W."/>
            <person name="Huang R."/>
            <person name="Zhang M."/>
            <person name="Sun Y."/>
            <person name="Hu J."/>
            <person name="Fu X."/>
            <person name="Schnable P.S."/>
            <person name="Li F."/>
            <person name="Zhang H."/>
            <person name="Feng B."/>
            <person name="Zhu X."/>
            <person name="Liu R."/>
            <person name="Schnable J.C."/>
            <person name="Zhu J.-K."/>
            <person name="Zhang H."/>
        </authorList>
    </citation>
    <scope>NUCLEOTIDE SEQUENCE [LARGE SCALE GENOMIC DNA]</scope>
</reference>
<dbReference type="Pfam" id="PF00931">
    <property type="entry name" value="NB-ARC"/>
    <property type="match status" value="1"/>
</dbReference>
<dbReference type="PRINTS" id="PR00364">
    <property type="entry name" value="DISEASERSIST"/>
</dbReference>